<keyword evidence="2" id="KW-1185">Reference proteome</keyword>
<dbReference type="HOGENOM" id="CLU_1243483_0_0_0"/>
<dbReference type="AlphaFoldDB" id="U7V9Q4"/>
<accession>U7V9Q4</accession>
<comment type="caution">
    <text evidence="1">The sequence shown here is derived from an EMBL/GenBank/DDBJ whole genome shotgun (WGS) entry which is preliminary data.</text>
</comment>
<proteinExistence type="predicted"/>
<sequence length="222" mass="25895">MLYIIFIIIIIVVVFFHIKNSKFKSNIKSQNNQKTISTSKKVTSKTLSSTKQEELELSKNYKKIIFFSLSNNIDITSDILYISAIKIGFNLKTGEIIYLEELKNTNNLQEFKNFSKDTSHFVSYNTKLYNHLLNLGAKIQFCTMLTNVSTVGIKNSHGRNRWPKLFEISKYYGIKFNNNLNLNTLNNIKLNIQIFQKMLKHPKTSIIVRDFIFNNKSFLDEL</sequence>
<dbReference type="Proteomes" id="UP000017081">
    <property type="component" value="Unassembled WGS sequence"/>
</dbReference>
<gene>
    <name evidence="1" type="ORF">HMPREF0202_01921</name>
</gene>
<evidence type="ECO:0000313" key="2">
    <source>
        <dbReference type="Proteomes" id="UP000017081"/>
    </source>
</evidence>
<dbReference type="STRING" id="1319815.HMPREF0202_01921"/>
<name>U7V9Q4_9FUSO</name>
<dbReference type="eggNOG" id="COG0847">
    <property type="taxonomic scope" value="Bacteria"/>
</dbReference>
<organism evidence="1 2">
    <name type="scientific">Cetobacterium somerae ATCC BAA-474</name>
    <dbReference type="NCBI Taxonomy" id="1319815"/>
    <lineage>
        <taxon>Bacteria</taxon>
        <taxon>Fusobacteriati</taxon>
        <taxon>Fusobacteriota</taxon>
        <taxon>Fusobacteriia</taxon>
        <taxon>Fusobacteriales</taxon>
        <taxon>Fusobacteriaceae</taxon>
        <taxon>Cetobacterium</taxon>
    </lineage>
</organism>
<dbReference type="EMBL" id="AXZF01000075">
    <property type="protein sequence ID" value="ERT68211.1"/>
    <property type="molecule type" value="Genomic_DNA"/>
</dbReference>
<evidence type="ECO:0000313" key="1">
    <source>
        <dbReference type="EMBL" id="ERT68211.1"/>
    </source>
</evidence>
<dbReference type="RefSeq" id="WP_023051455.1">
    <property type="nucleotide sequence ID" value="NZ_CP173063.2"/>
</dbReference>
<reference evidence="1 2" key="1">
    <citation type="submission" date="2013-08" db="EMBL/GenBank/DDBJ databases">
        <authorList>
            <person name="Weinstock G."/>
            <person name="Sodergren E."/>
            <person name="Wylie T."/>
            <person name="Fulton L."/>
            <person name="Fulton R."/>
            <person name="Fronick C."/>
            <person name="O'Laughlin M."/>
            <person name="Godfrey J."/>
            <person name="Miner T."/>
            <person name="Herter B."/>
            <person name="Appelbaum E."/>
            <person name="Cordes M."/>
            <person name="Lek S."/>
            <person name="Wollam A."/>
            <person name="Pepin K.H."/>
            <person name="Palsikar V.B."/>
            <person name="Mitreva M."/>
            <person name="Wilson R.K."/>
        </authorList>
    </citation>
    <scope>NUCLEOTIDE SEQUENCE [LARGE SCALE GENOMIC DNA]</scope>
    <source>
        <strain evidence="1 2">ATCC BAA-474</strain>
    </source>
</reference>
<protein>
    <submittedName>
        <fullName evidence="1">Uncharacterized protein</fullName>
    </submittedName>
</protein>